<evidence type="ECO:0000313" key="2">
    <source>
        <dbReference type="EMBL" id="SCB17772.1"/>
    </source>
</evidence>
<gene>
    <name evidence="2" type="ORF">GA0061098_1002303</name>
</gene>
<dbReference type="GO" id="GO:0004197">
    <property type="term" value="F:cysteine-type endopeptidase activity"/>
    <property type="evidence" value="ECO:0007669"/>
    <property type="project" value="InterPro"/>
</dbReference>
<dbReference type="EMBL" id="FMAI01000002">
    <property type="protein sequence ID" value="SCB17772.1"/>
    <property type="molecule type" value="Genomic_DNA"/>
</dbReference>
<proteinExistence type="predicted"/>
<dbReference type="SUPFAM" id="SSF52129">
    <property type="entry name" value="Caspase-like"/>
    <property type="match status" value="1"/>
</dbReference>
<dbReference type="AlphaFoldDB" id="A0A1C3UQP2"/>
<reference evidence="3" key="1">
    <citation type="submission" date="2016-08" db="EMBL/GenBank/DDBJ databases">
        <authorList>
            <person name="Varghese N."/>
            <person name="Submissions Spin"/>
        </authorList>
    </citation>
    <scope>NUCLEOTIDE SEQUENCE [LARGE SCALE GENOMIC DNA]</scope>
    <source>
        <strain evidence="3">ERR11</strain>
    </source>
</reference>
<dbReference type="Proteomes" id="UP000199184">
    <property type="component" value="Unassembled WGS sequence"/>
</dbReference>
<protein>
    <submittedName>
        <fullName evidence="2">Caspase domain-containing protein</fullName>
    </submittedName>
</protein>
<dbReference type="GO" id="GO:0006508">
    <property type="term" value="P:proteolysis"/>
    <property type="evidence" value="ECO:0007669"/>
    <property type="project" value="InterPro"/>
</dbReference>
<evidence type="ECO:0000313" key="3">
    <source>
        <dbReference type="Proteomes" id="UP000199184"/>
    </source>
</evidence>
<dbReference type="Pfam" id="PF00656">
    <property type="entry name" value="Peptidase_C14"/>
    <property type="match status" value="1"/>
</dbReference>
<keyword evidence="3" id="KW-1185">Reference proteome</keyword>
<accession>A0A1C3UQP2</accession>
<dbReference type="PANTHER" id="PTHR22576">
    <property type="entry name" value="MUCOSA ASSOCIATED LYMPHOID TISSUE LYMPHOMA TRANSLOCATION PROTEIN 1/PARACASPASE"/>
    <property type="match status" value="1"/>
</dbReference>
<evidence type="ECO:0000259" key="1">
    <source>
        <dbReference type="Pfam" id="PF00656"/>
    </source>
</evidence>
<dbReference type="PANTHER" id="PTHR22576:SF37">
    <property type="entry name" value="MUCOSA-ASSOCIATED LYMPHOID TISSUE LYMPHOMA TRANSLOCATION PROTEIN 1"/>
    <property type="match status" value="1"/>
</dbReference>
<dbReference type="InterPro" id="IPR052039">
    <property type="entry name" value="Caspase-related_regulators"/>
</dbReference>
<name>A0A1C3UQP2_9BRAD</name>
<dbReference type="InterPro" id="IPR029030">
    <property type="entry name" value="Caspase-like_dom_sf"/>
</dbReference>
<organism evidence="2 3">
    <name type="scientific">Bradyrhizobium shewense</name>
    <dbReference type="NCBI Taxonomy" id="1761772"/>
    <lineage>
        <taxon>Bacteria</taxon>
        <taxon>Pseudomonadati</taxon>
        <taxon>Pseudomonadota</taxon>
        <taxon>Alphaproteobacteria</taxon>
        <taxon>Hyphomicrobiales</taxon>
        <taxon>Nitrobacteraceae</taxon>
        <taxon>Bradyrhizobium</taxon>
    </lineage>
</organism>
<dbReference type="Gene3D" id="3.40.50.1460">
    <property type="match status" value="1"/>
</dbReference>
<dbReference type="InterPro" id="IPR011600">
    <property type="entry name" value="Pept_C14_caspase"/>
</dbReference>
<feature type="domain" description="Peptidase C14 caspase" evidence="1">
    <location>
        <begin position="49"/>
        <end position="265"/>
    </location>
</feature>
<sequence length="296" mass="32025">MTVARILVGAAVLLGLFSTGLDRTMRLEKPRPMSAPIWAGDSAPLDTNRLALVIGNSIYPDADSPLPQMARDAEGLANALRNDGFLVDAVDNGARPDITRAIDHLIARVHLNSIVLVYFGGYGVQSDGQNYLIPVDAKIWSEEDVRRQGVSIDRLLLQLKASGARVRLVVIEASRRNPYERRFRTYSHGLAPIQTNENALILSSAAPGQVVEDPDELHSRLMTALLKVMESSKGFEEVFNNTRNAVVAATHGQQIPAVSSTLTESVNLWPTRSGTLPCAPPALHLAAAASDQADFC</sequence>